<evidence type="ECO:0000259" key="3">
    <source>
        <dbReference type="PROSITE" id="PS50943"/>
    </source>
</evidence>
<dbReference type="Gene3D" id="1.10.287.110">
    <property type="entry name" value="DnaJ domain"/>
    <property type="match status" value="1"/>
</dbReference>
<feature type="compositionally biased region" description="Pro residues" evidence="1">
    <location>
        <begin position="361"/>
        <end position="384"/>
    </location>
</feature>
<dbReference type="AlphaFoldDB" id="A0A085WQE7"/>
<evidence type="ECO:0000313" key="4">
    <source>
        <dbReference type="EMBL" id="KFE69910.1"/>
    </source>
</evidence>
<dbReference type="InterPro" id="IPR036869">
    <property type="entry name" value="J_dom_sf"/>
</dbReference>
<gene>
    <name evidence="4" type="ORF">DB31_4952</name>
</gene>
<dbReference type="InterPro" id="IPR001387">
    <property type="entry name" value="Cro/C1-type_HTH"/>
</dbReference>
<feature type="domain" description="J" evidence="2">
    <location>
        <begin position="8"/>
        <end position="78"/>
    </location>
</feature>
<reference evidence="4 5" key="1">
    <citation type="submission" date="2014-04" db="EMBL/GenBank/DDBJ databases">
        <title>Genome assembly of Hyalangium minutum DSM 14724.</title>
        <authorList>
            <person name="Sharma G."/>
            <person name="Subramanian S."/>
        </authorList>
    </citation>
    <scope>NUCLEOTIDE SEQUENCE [LARGE SCALE GENOMIC DNA]</scope>
    <source>
        <strain evidence="4 5">DSM 14724</strain>
    </source>
</reference>
<sequence length="525" mass="52994">MKPFEQQTYYELLEIPVSAPDEEIRAAYTRALETYAPDSVAVYALVDPGQVDALRARLTEAMEILTEPDLRAEYDRMIGVSRADSSAVKALTPALAAAAQSVPSQETSQPPAAPAPEAAPAAQTPASAVVAAPSAPEPAPAAAASAASAPTPTASSAPASTPPQAEPVAAPAPAAPAVAAPTLAVPEAPLGMPGIVTPSQVHAAFRSYAISYVPVLVPAPALISTAVASPFVASGQAEAAPPAPEAPAAAPAAPAPEAVAARAVEPVPPAAAPASTASAAPQSATSTPAATSVASSEPAAVSTPAPAPVAASPAPAQVRVNDEDEVSGVRAPLPERKETPAAASQPTATPPAPPERLTRPVPTPPPLPPGGRRPARPAGPPTPVPRADAGKGSARPGSGPGMDLEEAQQIAQETAIATAEAALAQVAAKAREPRPKPIELPPNTEFNGEVLRQVRESRGLSLSQLAERTRISSKHLENVEADRYTALPATVYLRGILMNIARELGLDPLKVSRSYLTLAAGPKKK</sequence>
<dbReference type="CDD" id="cd00093">
    <property type="entry name" value="HTH_XRE"/>
    <property type="match status" value="1"/>
</dbReference>
<dbReference type="Gene3D" id="1.10.260.40">
    <property type="entry name" value="lambda repressor-like DNA-binding domains"/>
    <property type="match status" value="1"/>
</dbReference>
<dbReference type="PANTHER" id="PTHR34475:SF1">
    <property type="entry name" value="CYTOSKELETON PROTEIN RODZ"/>
    <property type="match status" value="1"/>
</dbReference>
<proteinExistence type="predicted"/>
<feature type="region of interest" description="Disordered" evidence="1">
    <location>
        <begin position="271"/>
        <end position="403"/>
    </location>
</feature>
<dbReference type="InterPro" id="IPR050400">
    <property type="entry name" value="Bact_Cytoskel_RodZ"/>
</dbReference>
<name>A0A085WQE7_9BACT</name>
<dbReference type="Pfam" id="PF13413">
    <property type="entry name" value="HTH_25"/>
    <property type="match status" value="1"/>
</dbReference>
<dbReference type="EMBL" id="JMCB01000003">
    <property type="protein sequence ID" value="KFE69910.1"/>
    <property type="molecule type" value="Genomic_DNA"/>
</dbReference>
<dbReference type="SUPFAM" id="SSF46565">
    <property type="entry name" value="Chaperone J-domain"/>
    <property type="match status" value="1"/>
</dbReference>
<feature type="region of interest" description="Disordered" evidence="1">
    <location>
        <begin position="100"/>
        <end position="173"/>
    </location>
</feature>
<dbReference type="PATRIC" id="fig|394096.3.peg.1435"/>
<comment type="caution">
    <text evidence="4">The sequence shown here is derived from an EMBL/GenBank/DDBJ whole genome shotgun (WGS) entry which is preliminary data.</text>
</comment>
<accession>A0A085WQE7</accession>
<evidence type="ECO:0000256" key="1">
    <source>
        <dbReference type="SAM" id="MobiDB-lite"/>
    </source>
</evidence>
<dbReference type="Pfam" id="PF00226">
    <property type="entry name" value="DnaJ"/>
    <property type="match status" value="1"/>
</dbReference>
<dbReference type="GO" id="GO:0003677">
    <property type="term" value="F:DNA binding"/>
    <property type="evidence" value="ECO:0007669"/>
    <property type="project" value="InterPro"/>
</dbReference>
<dbReference type="RefSeq" id="WP_044184273.1">
    <property type="nucleotide sequence ID" value="NZ_JMCB01000003.1"/>
</dbReference>
<dbReference type="SUPFAM" id="SSF47413">
    <property type="entry name" value="lambda repressor-like DNA-binding domains"/>
    <property type="match status" value="1"/>
</dbReference>
<evidence type="ECO:0000313" key="5">
    <source>
        <dbReference type="Proteomes" id="UP000028725"/>
    </source>
</evidence>
<dbReference type="Proteomes" id="UP000028725">
    <property type="component" value="Unassembled WGS sequence"/>
</dbReference>
<protein>
    <submittedName>
        <fullName evidence="4">Uncharacterized protein</fullName>
    </submittedName>
</protein>
<dbReference type="PANTHER" id="PTHR34475">
    <property type="match status" value="1"/>
</dbReference>
<dbReference type="InterPro" id="IPR010982">
    <property type="entry name" value="Lambda_DNA-bd_dom_sf"/>
</dbReference>
<organism evidence="4 5">
    <name type="scientific">Hyalangium minutum</name>
    <dbReference type="NCBI Taxonomy" id="394096"/>
    <lineage>
        <taxon>Bacteria</taxon>
        <taxon>Pseudomonadati</taxon>
        <taxon>Myxococcota</taxon>
        <taxon>Myxococcia</taxon>
        <taxon>Myxococcales</taxon>
        <taxon>Cystobacterineae</taxon>
        <taxon>Archangiaceae</taxon>
        <taxon>Hyalangium</taxon>
    </lineage>
</organism>
<dbReference type="PROSITE" id="PS50943">
    <property type="entry name" value="HTH_CROC1"/>
    <property type="match status" value="1"/>
</dbReference>
<dbReference type="STRING" id="394096.DB31_4952"/>
<dbReference type="CDD" id="cd06257">
    <property type="entry name" value="DnaJ"/>
    <property type="match status" value="1"/>
</dbReference>
<feature type="compositionally biased region" description="Low complexity" evidence="1">
    <location>
        <begin position="272"/>
        <end position="316"/>
    </location>
</feature>
<feature type="compositionally biased region" description="Low complexity" evidence="1">
    <location>
        <begin position="100"/>
        <end position="159"/>
    </location>
</feature>
<dbReference type="InterPro" id="IPR001623">
    <property type="entry name" value="DnaJ_domain"/>
</dbReference>
<dbReference type="PROSITE" id="PS50076">
    <property type="entry name" value="DNAJ_2"/>
    <property type="match status" value="1"/>
</dbReference>
<dbReference type="SMART" id="SM00530">
    <property type="entry name" value="HTH_XRE"/>
    <property type="match status" value="1"/>
</dbReference>
<feature type="domain" description="HTH cro/C1-type" evidence="3">
    <location>
        <begin position="451"/>
        <end position="472"/>
    </location>
</feature>
<dbReference type="OrthoDB" id="9797543at2"/>
<keyword evidence="5" id="KW-1185">Reference proteome</keyword>
<evidence type="ECO:0000259" key="2">
    <source>
        <dbReference type="PROSITE" id="PS50076"/>
    </source>
</evidence>